<keyword evidence="2" id="KW-1185">Reference proteome</keyword>
<protein>
    <submittedName>
        <fullName evidence="1">Uncharacterized protein</fullName>
    </submittedName>
</protein>
<dbReference type="EMBL" id="KV918851">
    <property type="protein sequence ID" value="OSX76910.1"/>
    <property type="molecule type" value="Genomic_DNA"/>
</dbReference>
<reference evidence="1 2" key="1">
    <citation type="submission" date="2017-03" db="EMBL/GenBank/DDBJ databases">
        <title>WGS assembly of Porphyra umbilicalis.</title>
        <authorList>
            <person name="Brawley S.H."/>
            <person name="Blouin N.A."/>
            <person name="Ficko-Blean E."/>
            <person name="Wheeler G.L."/>
            <person name="Lohr M."/>
            <person name="Goodson H.V."/>
            <person name="Jenkins J.W."/>
            <person name="Blaby-Haas C.E."/>
            <person name="Helliwell K.E."/>
            <person name="Chan C."/>
            <person name="Marriage T."/>
            <person name="Bhattacharya D."/>
            <person name="Klein A.S."/>
            <person name="Badis Y."/>
            <person name="Brodie J."/>
            <person name="Cao Y."/>
            <person name="Collen J."/>
            <person name="Dittami S.M."/>
            <person name="Gachon C.M."/>
            <person name="Green B.R."/>
            <person name="Karpowicz S."/>
            <person name="Kim J.W."/>
            <person name="Kudahl U."/>
            <person name="Lin S."/>
            <person name="Michel G."/>
            <person name="Mittag M."/>
            <person name="Olson B.J."/>
            <person name="Pangilinan J."/>
            <person name="Peng Y."/>
            <person name="Qiu H."/>
            <person name="Shu S."/>
            <person name="Singer J.T."/>
            <person name="Smith A.G."/>
            <person name="Sprecher B.N."/>
            <person name="Wagner V."/>
            <person name="Wang W."/>
            <person name="Wang Z.-Y."/>
            <person name="Yan J."/>
            <person name="Yarish C."/>
            <person name="Zoeuner-Riek S."/>
            <person name="Zhuang Y."/>
            <person name="Zou Y."/>
            <person name="Lindquist E.A."/>
            <person name="Grimwood J."/>
            <person name="Barry K."/>
            <person name="Rokhsar D.S."/>
            <person name="Schmutz J."/>
            <person name="Stiller J.W."/>
            <person name="Grossman A.R."/>
            <person name="Prochnik S.E."/>
        </authorList>
    </citation>
    <scope>NUCLEOTIDE SEQUENCE [LARGE SCALE GENOMIC DNA]</scope>
    <source>
        <strain evidence="1">4086291</strain>
    </source>
</reference>
<gene>
    <name evidence="1" type="ORF">BU14_0169s0011</name>
</gene>
<sequence length="122" mass="13084">MTCPICHFEPAPGRPGHGARTCPLKQHECRRHLPAEHPFAVVGPCFNPGCVSAAVCAGCGLKGHSAITQKLSIGRWTLNNFGSVRPSIMSADVALRKRDFACSLYTDRDVADLLEATHLSSS</sequence>
<evidence type="ECO:0000313" key="2">
    <source>
        <dbReference type="Proteomes" id="UP000218209"/>
    </source>
</evidence>
<dbReference type="Proteomes" id="UP000218209">
    <property type="component" value="Unassembled WGS sequence"/>
</dbReference>
<organism evidence="1 2">
    <name type="scientific">Porphyra umbilicalis</name>
    <name type="common">Purple laver</name>
    <name type="synonym">Red alga</name>
    <dbReference type="NCBI Taxonomy" id="2786"/>
    <lineage>
        <taxon>Eukaryota</taxon>
        <taxon>Rhodophyta</taxon>
        <taxon>Bangiophyceae</taxon>
        <taxon>Bangiales</taxon>
        <taxon>Bangiaceae</taxon>
        <taxon>Porphyra</taxon>
    </lineage>
</organism>
<accession>A0A1X6P817</accession>
<evidence type="ECO:0000313" key="1">
    <source>
        <dbReference type="EMBL" id="OSX76910.1"/>
    </source>
</evidence>
<name>A0A1X6P817_PORUM</name>
<proteinExistence type="predicted"/>
<dbReference type="AlphaFoldDB" id="A0A1X6P817"/>